<name>A0A183CYN4_9BILA</name>
<dbReference type="EMBL" id="UYRT01001956">
    <property type="protein sequence ID" value="VDK30410.1"/>
    <property type="molecule type" value="Genomic_DNA"/>
</dbReference>
<protein>
    <submittedName>
        <fullName evidence="1 3">Uncharacterized protein</fullName>
    </submittedName>
</protein>
<organism evidence="3">
    <name type="scientific">Gongylonema pulchrum</name>
    <dbReference type="NCBI Taxonomy" id="637853"/>
    <lineage>
        <taxon>Eukaryota</taxon>
        <taxon>Metazoa</taxon>
        <taxon>Ecdysozoa</taxon>
        <taxon>Nematoda</taxon>
        <taxon>Chromadorea</taxon>
        <taxon>Rhabditida</taxon>
        <taxon>Spirurina</taxon>
        <taxon>Spiruromorpha</taxon>
        <taxon>Spiruroidea</taxon>
        <taxon>Gongylonematidae</taxon>
        <taxon>Gongylonema</taxon>
    </lineage>
</organism>
<keyword evidence="2" id="KW-1185">Reference proteome</keyword>
<accession>A0A183CYN4</accession>
<evidence type="ECO:0000313" key="3">
    <source>
        <dbReference type="WBParaSite" id="GPUH_0000157901-mRNA-1"/>
    </source>
</evidence>
<sequence length="57" mass="6684">MTERLERTVAQATQALRLDERLGSSVGLFFRLPFYEIPFIIEFEKDDTENAEKNFSN</sequence>
<dbReference type="Proteomes" id="UP000271098">
    <property type="component" value="Unassembled WGS sequence"/>
</dbReference>
<reference evidence="3" key="1">
    <citation type="submission" date="2016-06" db="UniProtKB">
        <authorList>
            <consortium name="WormBaseParasite"/>
        </authorList>
    </citation>
    <scope>IDENTIFICATION</scope>
</reference>
<reference evidence="1 2" key="2">
    <citation type="submission" date="2018-11" db="EMBL/GenBank/DDBJ databases">
        <authorList>
            <consortium name="Pathogen Informatics"/>
        </authorList>
    </citation>
    <scope>NUCLEOTIDE SEQUENCE [LARGE SCALE GENOMIC DNA]</scope>
</reference>
<dbReference type="AlphaFoldDB" id="A0A183CYN4"/>
<evidence type="ECO:0000313" key="2">
    <source>
        <dbReference type="Proteomes" id="UP000271098"/>
    </source>
</evidence>
<evidence type="ECO:0000313" key="1">
    <source>
        <dbReference type="EMBL" id="VDK30410.1"/>
    </source>
</evidence>
<dbReference type="WBParaSite" id="GPUH_0000157901-mRNA-1">
    <property type="protein sequence ID" value="GPUH_0000157901-mRNA-1"/>
    <property type="gene ID" value="GPUH_0000157901"/>
</dbReference>
<gene>
    <name evidence="1" type="ORF">GPUH_LOCUS1575</name>
</gene>
<proteinExistence type="predicted"/>